<reference evidence="2 3" key="1">
    <citation type="submission" date="2017-05" db="EMBL/GenBank/DDBJ databases">
        <authorList>
            <person name="Varghese N."/>
            <person name="Submissions S."/>
        </authorList>
    </citation>
    <scope>NUCLEOTIDE SEQUENCE [LARGE SCALE GENOMIC DNA]</scope>
    <source>
        <strain evidence="2 3">DSM 19036</strain>
    </source>
</reference>
<organism evidence="2 3">
    <name type="scientific">Pedobacter westerhofensis</name>
    <dbReference type="NCBI Taxonomy" id="425512"/>
    <lineage>
        <taxon>Bacteria</taxon>
        <taxon>Pseudomonadati</taxon>
        <taxon>Bacteroidota</taxon>
        <taxon>Sphingobacteriia</taxon>
        <taxon>Sphingobacteriales</taxon>
        <taxon>Sphingobacteriaceae</taxon>
        <taxon>Pedobacter</taxon>
    </lineage>
</organism>
<dbReference type="GO" id="GO:0016757">
    <property type="term" value="F:glycosyltransferase activity"/>
    <property type="evidence" value="ECO:0007669"/>
    <property type="project" value="InterPro"/>
</dbReference>
<gene>
    <name evidence="2" type="ORF">SAMN06265348_11788</name>
</gene>
<proteinExistence type="predicted"/>
<evidence type="ECO:0000259" key="1">
    <source>
        <dbReference type="Pfam" id="PF00534"/>
    </source>
</evidence>
<accession>A0A521FTC1</accession>
<protein>
    <submittedName>
        <fullName evidence="2">Glycosyltransferase involved in cell wall bisynthesis</fullName>
    </submittedName>
</protein>
<feature type="domain" description="Glycosyl transferase family 1" evidence="1">
    <location>
        <begin position="173"/>
        <end position="340"/>
    </location>
</feature>
<dbReference type="SUPFAM" id="SSF53756">
    <property type="entry name" value="UDP-Glycosyltransferase/glycogen phosphorylase"/>
    <property type="match status" value="1"/>
</dbReference>
<sequence>MNKIKIIEAGNELGLGGTEYALQLYSKYLNKEYFEVTVVAFREGGPRVTLIEELGIPVVVLNRDLKKLAELLQQTDVFHWHGYGTLDPEFFAVVSANKPKLVIQTNVFGAYKPTPLYDIIDYDLYISRMILVRRMFYDQNLPNNFALKRKVLPYPVDIHHIENLSPRPEQVQRFKEQHGLQNSFIVGRIGRADNAKFDLITLDAFAKFAHKVNNARFLLVGSTPEIILHAKELKIFDQLLILANTPNLQTLLIYYRCMDVFLAASDFGETFGMVIAEAMTAGIPVVTVSTPKKDNAQIELVDNGKTGLVVERHIDQIVDVLYYLYVNEGYRMILSAAARQKVKEAYNAENIIGSLEQLIFKHLNVPHRDGRSYLLEEYSQEMVNNYILRMSDLWVTNEQ</sequence>
<evidence type="ECO:0000313" key="2">
    <source>
        <dbReference type="EMBL" id="SMO98741.1"/>
    </source>
</evidence>
<dbReference type="PANTHER" id="PTHR12526">
    <property type="entry name" value="GLYCOSYLTRANSFERASE"/>
    <property type="match status" value="1"/>
</dbReference>
<dbReference type="OrthoDB" id="596635at2"/>
<dbReference type="InterPro" id="IPR001296">
    <property type="entry name" value="Glyco_trans_1"/>
</dbReference>
<keyword evidence="3" id="KW-1185">Reference proteome</keyword>
<dbReference type="EMBL" id="FXTN01000017">
    <property type="protein sequence ID" value="SMO98741.1"/>
    <property type="molecule type" value="Genomic_DNA"/>
</dbReference>
<dbReference type="RefSeq" id="WP_142531117.1">
    <property type="nucleotide sequence ID" value="NZ_CBCSJO010000016.1"/>
</dbReference>
<evidence type="ECO:0000313" key="3">
    <source>
        <dbReference type="Proteomes" id="UP000320300"/>
    </source>
</evidence>
<dbReference type="Gene3D" id="3.40.50.2000">
    <property type="entry name" value="Glycogen Phosphorylase B"/>
    <property type="match status" value="2"/>
</dbReference>
<name>A0A521FTC1_9SPHI</name>
<dbReference type="AlphaFoldDB" id="A0A521FTC1"/>
<dbReference type="Proteomes" id="UP000320300">
    <property type="component" value="Unassembled WGS sequence"/>
</dbReference>
<dbReference type="Pfam" id="PF00534">
    <property type="entry name" value="Glycos_transf_1"/>
    <property type="match status" value="1"/>
</dbReference>
<keyword evidence="2" id="KW-0808">Transferase</keyword>